<dbReference type="NCBIfam" id="NF007988">
    <property type="entry name" value="PRK10716.1"/>
    <property type="match status" value="1"/>
</dbReference>
<dbReference type="Pfam" id="PF03349">
    <property type="entry name" value="Toluene_X"/>
    <property type="match status" value="1"/>
</dbReference>
<evidence type="ECO:0000256" key="12">
    <source>
        <dbReference type="ARBA" id="ARBA00033358"/>
    </source>
</evidence>
<dbReference type="AlphaFoldDB" id="A0AA87CRJ4"/>
<dbReference type="Gene3D" id="2.40.160.60">
    <property type="entry name" value="Outer membrane protein transport protein (OMPP1/FadL/TodX)"/>
    <property type="match status" value="1"/>
</dbReference>
<evidence type="ECO:0000256" key="1">
    <source>
        <dbReference type="ARBA" id="ARBA00004571"/>
    </source>
</evidence>
<dbReference type="GO" id="GO:0015483">
    <property type="term" value="F:long-chain fatty acid transporting porin activity"/>
    <property type="evidence" value="ECO:0007669"/>
    <property type="project" value="TreeGrafter"/>
</dbReference>
<accession>A0AA87CRJ4</accession>
<reference evidence="15" key="2">
    <citation type="submission" date="2008-04" db="EMBL/GenBank/DDBJ databases">
        <title>Draft genome sequence of Providencia stuartii(ATCC 25827).</title>
        <authorList>
            <person name="Sudarsanam P."/>
            <person name="Ley R."/>
            <person name="Guruge J."/>
            <person name="Turnbaugh P.J."/>
            <person name="Mahowald M."/>
            <person name="Liep D."/>
            <person name="Gordon J."/>
        </authorList>
    </citation>
    <scope>NUCLEOTIDE SEQUENCE [LARGE SCALE GENOMIC DNA]</scope>
    <source>
        <strain evidence="15">ATCC 25827</strain>
    </source>
</reference>
<keyword evidence="8" id="KW-0445">Lipid transport</keyword>
<keyword evidence="10" id="KW-0998">Cell outer membrane</keyword>
<keyword evidence="7 13" id="KW-0732">Signal</keyword>
<protein>
    <recommendedName>
        <fullName evidence="3">Long-chain fatty acid transport protein</fullName>
    </recommendedName>
    <alternativeName>
        <fullName evidence="12">Outer membrane FadL protein</fullName>
    </alternativeName>
    <alternativeName>
        <fullName evidence="11">Outer membrane flp protein</fullName>
    </alternativeName>
</protein>
<keyword evidence="4" id="KW-0813">Transport</keyword>
<evidence type="ECO:0000256" key="5">
    <source>
        <dbReference type="ARBA" id="ARBA00022452"/>
    </source>
</evidence>
<reference evidence="15" key="1">
    <citation type="submission" date="2008-04" db="EMBL/GenBank/DDBJ databases">
        <title>Draft genome sequence of Providencia stuartii (ATCC 25827).</title>
        <authorList>
            <person name="Sudarsanam P."/>
            <person name="Ley R."/>
            <person name="Guruge J."/>
            <person name="Turnbaugh P.J."/>
            <person name="Mahowald M."/>
            <person name="Liep D."/>
            <person name="Gordon J."/>
        </authorList>
    </citation>
    <scope>NUCLEOTIDE SEQUENCE [LARGE SCALE GENOMIC DNA]</scope>
    <source>
        <strain evidence="15">ATCC 25827</strain>
    </source>
</reference>
<evidence type="ECO:0000256" key="2">
    <source>
        <dbReference type="ARBA" id="ARBA00008163"/>
    </source>
</evidence>
<feature type="chain" id="PRO_5041641224" description="Long-chain fatty acid transport protein" evidence="13">
    <location>
        <begin position="26"/>
        <end position="446"/>
    </location>
</feature>
<proteinExistence type="inferred from homology"/>
<evidence type="ECO:0000256" key="13">
    <source>
        <dbReference type="SAM" id="SignalP"/>
    </source>
</evidence>
<feature type="signal peptide" evidence="13">
    <location>
        <begin position="1"/>
        <end position="25"/>
    </location>
</feature>
<evidence type="ECO:0000256" key="11">
    <source>
        <dbReference type="ARBA" id="ARBA00031886"/>
    </source>
</evidence>
<dbReference type="GO" id="GO:0009279">
    <property type="term" value="C:cell outer membrane"/>
    <property type="evidence" value="ECO:0007669"/>
    <property type="project" value="UniProtKB-SubCell"/>
</dbReference>
<dbReference type="InterPro" id="IPR005017">
    <property type="entry name" value="OMPP1/FadL/TodX"/>
</dbReference>
<comment type="subcellular location">
    <subcellularLocation>
        <location evidence="1">Cell outer membrane</location>
        <topology evidence="1">Multi-pass membrane protein</topology>
    </subcellularLocation>
</comment>
<dbReference type="FunFam" id="2.40.160.60:FF:000001">
    <property type="entry name" value="Long-chain fatty acid transporter FadL"/>
    <property type="match status" value="1"/>
</dbReference>
<comment type="caution">
    <text evidence="14">The sequence shown here is derived from an EMBL/GenBank/DDBJ whole genome shotgun (WGS) entry which is preliminary data.</text>
</comment>
<dbReference type="RefSeq" id="WP_004921251.1">
    <property type="nucleotide sequence ID" value="NZ_DS607663.1"/>
</dbReference>
<evidence type="ECO:0000256" key="7">
    <source>
        <dbReference type="ARBA" id="ARBA00022729"/>
    </source>
</evidence>
<evidence type="ECO:0000256" key="8">
    <source>
        <dbReference type="ARBA" id="ARBA00023055"/>
    </source>
</evidence>
<evidence type="ECO:0000256" key="6">
    <source>
        <dbReference type="ARBA" id="ARBA00022692"/>
    </source>
</evidence>
<sequence length="446" mass="48528">MSQKNLFTRSALAIAVAIVSSNAGAAGFLLNEYSTSALGRAFSGAGALGDNASEGSRNPAAMMLFDRPAISVGAVYIDPSVDIKGRGASPLGSNLTANDIAPSALVPNAHFIFPINDKWAVGTSMTTNFGLATDFSKNYAAGPIGGKTDLKTANLNLSGAYRLNDNFSFGLGVNAVYADAEITRHAGDLGKLGKLTPKLELPPIPASTTMAKLTGDDWGYGWNAGILYELNPDNRFSLTYRSKVTVKFKDGKYSNDLPSNNPYLNGAGIVGTDGEKIKGKLDLNLPDIWEFSGYHKVAPKWALHYSVAYTGWSEFKDLTAYRSSDGRPLFHKAENFKDAWRFAVGTTYYYDDNWTFRTGIAYDESPVPTKYRSISIPDQDRYWLSAGTTYAFNENASVDLGISYMYGKKVNISEKLVETNALPLPAYEFKSEGSAWLYGVNFNYTF</sequence>
<evidence type="ECO:0000256" key="10">
    <source>
        <dbReference type="ARBA" id="ARBA00023237"/>
    </source>
</evidence>
<evidence type="ECO:0000256" key="3">
    <source>
        <dbReference type="ARBA" id="ARBA00015869"/>
    </source>
</evidence>
<dbReference type="SUPFAM" id="SSF56935">
    <property type="entry name" value="Porins"/>
    <property type="match status" value="1"/>
</dbReference>
<dbReference type="PANTHER" id="PTHR35093">
    <property type="entry name" value="OUTER MEMBRANE PROTEIN NMB0088-RELATED"/>
    <property type="match status" value="1"/>
</dbReference>
<dbReference type="EMBL" id="ABJD02000101">
    <property type="protein sequence ID" value="EDU59987.1"/>
    <property type="molecule type" value="Genomic_DNA"/>
</dbReference>
<comment type="similarity">
    <text evidence="2">Belongs to the OmpP1/FadL family.</text>
</comment>
<evidence type="ECO:0000256" key="4">
    <source>
        <dbReference type="ARBA" id="ARBA00022448"/>
    </source>
</evidence>
<dbReference type="Proteomes" id="UP000004506">
    <property type="component" value="Unassembled WGS sequence"/>
</dbReference>
<gene>
    <name evidence="14" type="ORF">PROSTU_03182</name>
</gene>
<organism evidence="14 15">
    <name type="scientific">Providencia stuartii ATCC 25827</name>
    <dbReference type="NCBI Taxonomy" id="471874"/>
    <lineage>
        <taxon>Bacteria</taxon>
        <taxon>Pseudomonadati</taxon>
        <taxon>Pseudomonadota</taxon>
        <taxon>Gammaproteobacteria</taxon>
        <taxon>Enterobacterales</taxon>
        <taxon>Morganellaceae</taxon>
        <taxon>Providencia</taxon>
    </lineage>
</organism>
<evidence type="ECO:0000256" key="9">
    <source>
        <dbReference type="ARBA" id="ARBA00023136"/>
    </source>
</evidence>
<evidence type="ECO:0000313" key="15">
    <source>
        <dbReference type="Proteomes" id="UP000004506"/>
    </source>
</evidence>
<keyword evidence="9" id="KW-0472">Membrane</keyword>
<evidence type="ECO:0000313" key="14">
    <source>
        <dbReference type="EMBL" id="EDU59987.1"/>
    </source>
</evidence>
<name>A0AA87CRJ4_PROST</name>
<keyword evidence="6" id="KW-0812">Transmembrane</keyword>
<keyword evidence="5" id="KW-1134">Transmembrane beta strand</keyword>
<reference evidence="14 15" key="3">
    <citation type="submission" date="2008-05" db="EMBL/GenBank/DDBJ databases">
        <authorList>
            <person name="Fulton L."/>
            <person name="Clifton S."/>
            <person name="Fulton B."/>
            <person name="Xu J."/>
            <person name="Minx P."/>
            <person name="Pepin K.H."/>
            <person name="Johnson M."/>
            <person name="Thiruvilangam P."/>
            <person name="Bhonagiri V."/>
            <person name="Nash W.E."/>
            <person name="Mardis E.R."/>
            <person name="Wilson R.K."/>
        </authorList>
    </citation>
    <scope>NUCLEOTIDE SEQUENCE [LARGE SCALE GENOMIC DNA]</scope>
    <source>
        <strain evidence="14 15">ATCC 25827</strain>
    </source>
</reference>
<dbReference type="PANTHER" id="PTHR35093:SF3">
    <property type="entry name" value="LONG-CHAIN FATTY ACID TRANSPORT PROTEIN"/>
    <property type="match status" value="1"/>
</dbReference>